<feature type="coiled-coil region" evidence="1">
    <location>
        <begin position="4"/>
        <end position="156"/>
    </location>
</feature>
<dbReference type="Pfam" id="PF24481">
    <property type="entry name" value="CT398_CC"/>
    <property type="match status" value="1"/>
</dbReference>
<dbReference type="InterPro" id="IPR003743">
    <property type="entry name" value="Zf-RING_7"/>
</dbReference>
<evidence type="ECO:0000259" key="2">
    <source>
        <dbReference type="Pfam" id="PF02591"/>
    </source>
</evidence>
<evidence type="ECO:0000313" key="4">
    <source>
        <dbReference type="EMBL" id="HGE78438.1"/>
    </source>
</evidence>
<evidence type="ECO:0008006" key="5">
    <source>
        <dbReference type="Google" id="ProtNLM"/>
    </source>
</evidence>
<comment type="caution">
    <text evidence="4">The sequence shown here is derived from an EMBL/GenBank/DDBJ whole genome shotgun (WGS) entry which is preliminary data.</text>
</comment>
<proteinExistence type="predicted"/>
<dbReference type="Pfam" id="PF02591">
    <property type="entry name" value="Zn_ribbon_9"/>
    <property type="match status" value="1"/>
</dbReference>
<sequence>MEEVLECLTRIKDLDEEIKKNEQRLKSIPEKIKTLQKEIEKKNAQLTQMKNRLVEIKKLYKLKEVDINENESKINKLNQQIHSVKTNEEYRAILKEIEFLKNTRLAIEEEMINLLEEEEKLKGSIGELEKETKEFVQAKTLEIQRLESEQKEISEEQTKKRFMFEDEIKKLPEDIRKVYERISSARERAICIVTDDGICTGCYTNITPQTLNELKKRNKFILCDSCGRILIYGL</sequence>
<organism evidence="4">
    <name type="scientific">candidate division WOR-3 bacterium</name>
    <dbReference type="NCBI Taxonomy" id="2052148"/>
    <lineage>
        <taxon>Bacteria</taxon>
        <taxon>Bacteria division WOR-3</taxon>
    </lineage>
</organism>
<feature type="domain" description="CT398-like coiled coil hairpin" evidence="3">
    <location>
        <begin position="12"/>
        <end position="184"/>
    </location>
</feature>
<keyword evidence="1" id="KW-0175">Coiled coil</keyword>
<dbReference type="EMBL" id="DTOZ01000144">
    <property type="protein sequence ID" value="HGE78438.1"/>
    <property type="molecule type" value="Genomic_DNA"/>
</dbReference>
<dbReference type="AlphaFoldDB" id="A0A7V3RHP5"/>
<dbReference type="Gene3D" id="1.10.287.1490">
    <property type="match status" value="1"/>
</dbReference>
<reference evidence="4" key="1">
    <citation type="journal article" date="2020" name="mSystems">
        <title>Genome- and Community-Level Interaction Insights into Carbon Utilization and Element Cycling Functions of Hydrothermarchaeota in Hydrothermal Sediment.</title>
        <authorList>
            <person name="Zhou Z."/>
            <person name="Liu Y."/>
            <person name="Xu W."/>
            <person name="Pan J."/>
            <person name="Luo Z.H."/>
            <person name="Li M."/>
        </authorList>
    </citation>
    <scope>NUCLEOTIDE SEQUENCE [LARGE SCALE GENOMIC DNA]</scope>
    <source>
        <strain evidence="4">SpSt-961</strain>
    </source>
</reference>
<dbReference type="InterPro" id="IPR056003">
    <property type="entry name" value="CT398_CC_hairpin"/>
</dbReference>
<gene>
    <name evidence="4" type="ORF">ENX68_05505</name>
</gene>
<accession>A0A7V3RHP5</accession>
<name>A0A7V3RHP5_UNCW3</name>
<feature type="domain" description="C4-type zinc ribbon" evidence="2">
    <location>
        <begin position="199"/>
        <end position="230"/>
    </location>
</feature>
<evidence type="ECO:0000259" key="3">
    <source>
        <dbReference type="Pfam" id="PF24481"/>
    </source>
</evidence>
<evidence type="ECO:0000256" key="1">
    <source>
        <dbReference type="SAM" id="Coils"/>
    </source>
</evidence>
<protein>
    <recommendedName>
        <fullName evidence="5">C4-type zinc ribbon domain-containing protein</fullName>
    </recommendedName>
</protein>